<keyword evidence="3" id="KW-1185">Reference proteome</keyword>
<dbReference type="RefSeq" id="WP_053401191.1">
    <property type="nucleotide sequence ID" value="NZ_LILC01000013.1"/>
</dbReference>
<reference evidence="3" key="1">
    <citation type="submission" date="2015-08" db="EMBL/GenBank/DDBJ databases">
        <title>Fjat-14210 dsm16467.</title>
        <authorList>
            <person name="Liu B."/>
            <person name="Wang J."/>
            <person name="Zhu Y."/>
            <person name="Liu G."/>
            <person name="Chen Q."/>
            <person name="Chen Z."/>
            <person name="Lan J."/>
            <person name="Che J."/>
            <person name="Ge C."/>
            <person name="Shi H."/>
            <person name="Pan Z."/>
            <person name="Liu X."/>
        </authorList>
    </citation>
    <scope>NUCLEOTIDE SEQUENCE [LARGE SCALE GENOMIC DNA]</scope>
    <source>
        <strain evidence="3">DSM 16467</strain>
    </source>
</reference>
<feature type="compositionally biased region" description="Basic and acidic residues" evidence="1">
    <location>
        <begin position="1"/>
        <end position="29"/>
    </location>
</feature>
<evidence type="ECO:0000256" key="1">
    <source>
        <dbReference type="SAM" id="MobiDB-lite"/>
    </source>
</evidence>
<feature type="region of interest" description="Disordered" evidence="1">
    <location>
        <begin position="1"/>
        <end position="44"/>
    </location>
</feature>
<comment type="caution">
    <text evidence="2">The sequence shown here is derived from an EMBL/GenBank/DDBJ whole genome shotgun (WGS) entry which is preliminary data.</text>
</comment>
<organism evidence="2 3">
    <name type="scientific">Priestia koreensis</name>
    <dbReference type="NCBI Taxonomy" id="284581"/>
    <lineage>
        <taxon>Bacteria</taxon>
        <taxon>Bacillati</taxon>
        <taxon>Bacillota</taxon>
        <taxon>Bacilli</taxon>
        <taxon>Bacillales</taxon>
        <taxon>Bacillaceae</taxon>
        <taxon>Priestia</taxon>
    </lineage>
</organism>
<accession>A0A0M0L507</accession>
<sequence>MEQYKLEMVDGKDEEMKVKNDPEHLDKKRLVNQPESDLTVDHIPEEELKLDIKGERNKKSTRDESISD</sequence>
<dbReference type="PATRIC" id="fig|284581.3.peg.2002"/>
<evidence type="ECO:0000313" key="3">
    <source>
        <dbReference type="Proteomes" id="UP000037558"/>
    </source>
</evidence>
<protein>
    <submittedName>
        <fullName evidence="2">Uncharacterized protein</fullName>
    </submittedName>
</protein>
<name>A0A0M0L507_9BACI</name>
<evidence type="ECO:0000313" key="2">
    <source>
        <dbReference type="EMBL" id="KOO46124.1"/>
    </source>
</evidence>
<dbReference type="AlphaFoldDB" id="A0A0M0L507"/>
<gene>
    <name evidence="2" type="ORF">AMD01_09645</name>
</gene>
<dbReference type="Proteomes" id="UP000037558">
    <property type="component" value="Unassembled WGS sequence"/>
</dbReference>
<proteinExistence type="predicted"/>
<dbReference type="STRING" id="284581.AMD01_09645"/>
<dbReference type="EMBL" id="LILC01000013">
    <property type="protein sequence ID" value="KOO46124.1"/>
    <property type="molecule type" value="Genomic_DNA"/>
</dbReference>